<evidence type="ECO:0000256" key="5">
    <source>
        <dbReference type="ARBA" id="ARBA00023054"/>
    </source>
</evidence>
<feature type="compositionally biased region" description="Polar residues" evidence="7">
    <location>
        <begin position="498"/>
        <end position="516"/>
    </location>
</feature>
<feature type="region of interest" description="Disordered" evidence="7">
    <location>
        <begin position="549"/>
        <end position="651"/>
    </location>
</feature>
<keyword evidence="3" id="KW-0963">Cytoplasm</keyword>
<evidence type="ECO:0000256" key="3">
    <source>
        <dbReference type="ARBA" id="ARBA00022490"/>
    </source>
</evidence>
<feature type="region of interest" description="Disordered" evidence="7">
    <location>
        <begin position="1061"/>
        <end position="1082"/>
    </location>
</feature>
<dbReference type="EMBL" id="JAAAUY010000242">
    <property type="protein sequence ID" value="KAF9332733.1"/>
    <property type="molecule type" value="Genomic_DNA"/>
</dbReference>
<dbReference type="GO" id="GO:0003682">
    <property type="term" value="F:chromatin binding"/>
    <property type="evidence" value="ECO:0007669"/>
    <property type="project" value="InterPro"/>
</dbReference>
<feature type="compositionally biased region" description="Basic and acidic residues" evidence="7">
    <location>
        <begin position="922"/>
        <end position="938"/>
    </location>
</feature>
<feature type="region of interest" description="Disordered" evidence="7">
    <location>
        <begin position="890"/>
        <end position="938"/>
    </location>
</feature>
<feature type="compositionally biased region" description="Polar residues" evidence="7">
    <location>
        <begin position="616"/>
        <end position="651"/>
    </location>
</feature>
<proteinExistence type="predicted"/>
<dbReference type="SUPFAM" id="SSF57997">
    <property type="entry name" value="Tropomyosin"/>
    <property type="match status" value="1"/>
</dbReference>
<dbReference type="FunFam" id="2.120.10.80:FF:000049">
    <property type="entry name" value="Cell polarity protein (Tea1)"/>
    <property type="match status" value="1"/>
</dbReference>
<feature type="compositionally biased region" description="Low complexity" evidence="7">
    <location>
        <begin position="698"/>
        <end position="728"/>
    </location>
</feature>
<dbReference type="InterPro" id="IPR052637">
    <property type="entry name" value="KLHDC3-like"/>
</dbReference>
<feature type="region of interest" description="Disordered" evidence="7">
    <location>
        <begin position="1"/>
        <end position="128"/>
    </location>
</feature>
<dbReference type="SMART" id="SM00612">
    <property type="entry name" value="Kelch"/>
    <property type="match status" value="4"/>
</dbReference>
<organism evidence="8 9">
    <name type="scientific">Podila minutissima</name>
    <dbReference type="NCBI Taxonomy" id="64525"/>
    <lineage>
        <taxon>Eukaryota</taxon>
        <taxon>Fungi</taxon>
        <taxon>Fungi incertae sedis</taxon>
        <taxon>Mucoromycota</taxon>
        <taxon>Mortierellomycotina</taxon>
        <taxon>Mortierellomycetes</taxon>
        <taxon>Mortierellales</taxon>
        <taxon>Mortierellaceae</taxon>
        <taxon>Podila</taxon>
    </lineage>
</organism>
<sequence length="1601" mass="178618">MAGLFSKKTKKDKDDRAGSRDNVSGNGNFHYNNDNSSSANNSITNSDLPSTTHSHPSHNSNPYTQSFSSKNSLEGDKARYHHHHQQQQHLSHQHHNQHSQHRNLHQGSQGSLSTSNSMANQSLSSTGPWSSALVMSTNPFPRFAHTASYISTGTDMYIFGGMVKGSPQKDVHVIDFQSLHCQRLPIGGDSPPATSGHTAVTIGQYVMYFGGKDAKNKSNDALTVLHTARKEWNRPLFLGLLPPPRHSHAACVVGTIMYIFGGQLSSYYLNDIAAFDMKTLNGKNPKWNQLEPKSQLPPARAGHSAAAYDGKVYIFGGADDKYYYNDIWCYDPKTNIWEAVPAYGVLPTSRQGHTVAVRDDTMYIFGGMNHEDQLLGELCAFKFNERKWLSFPNIIDGATPRSEHAMCCIGDKIYILGGQLDLNTNSEDAGTIYVLDTNKIRFGEPSIVGSQRSGHDVDVRHEGQERNSPYNDRPDQGKRFQQHYQQQQQHQQKMERQVSYNNQLDHQGSYSGAQDQHNARAGDSPSRLSLEFAESTHVARRRTIGKPVGFSVHEVEPRGTQSIDEIRRNNSQQQIRQEDSEYYERDAPRGPSQQQSHSSQGNYGYEDDRAYGDRSASGNGYHRNNQSNNSLPSRNNIGSQLDPNRQGSNANLDALNRAGSYASSTNMQNAVRMSVEPSQRTPLRSTNPDGHQRDHSQLDQSSASASPSLSSEQTPSAATPTTVASSHALSSKSTKDIEIKDLKQREQWLLAEVTMARKKMGDRPLSMAIMALEDELEACEVGSDKYRIMQALLNVNAELERSKTTIATQAQAASNKVREAERVRTSALQEAAYLKAKVSALQTGEVSSLMATETARATDLEKRLAAALAQNDQFQLQLAQYDTILEHERLSRESAEEREREASSRADDAQKAHTRALGELSTLHERASSAEAEVREWEARSATSEAGLSSYQQQSTALFSQISTLKTTVDHQKKSLEKAKLAYSVANDRAEQADRNWTLSRQEMDQTQLDLANVRTDMDRAQREADHWKAKSKDIERLWAKSKSENEALRTMLEEEMNANDVQVNQHASGPNSPTITSKDRKHDSIMAITSASRLAELEHELGSLRVLLKESQARAAKANKELSDTMVRLSQLEQTSMASRAEAASAQRRLTESKDHVAMLQAQLIRKEEALEEMSREQENHEVQLGLLRGVMKENGLLAEDLMLEALSLQESGESAPVGQSWKNKAQDAEKRAAEAETQIKEMLDAQKQQKQKIQQLEADYQTAVHFAEGSESSLQRLKEETQKARNELESIKKQQQSSDSVAELEDELAQVHRQLHEAHERSIQLEQQVEQMSTRSQSNSKLQDLERSLAQTREMLEQSQYDLEQAHEMNKSTGQELEDALRALKSQKKDTQSRSQQQRQQELDAVVENAQRTIQSLQATNQDLENQLRASENKISLLLDNFHGADSVRNSIVSLSGMSGINGYVGGAGSEEYLKMVIETGATSRQQQELSSSPSAPRQFNSRGSPSPMSPQASITSPTTMSPSSYSSRQQYRQEQFSTSTTPTSPRSVRSQNYPSRSSPSPSSHHQSNGLSSASTQKLEEYERMIEDMTNARRQFGDE</sequence>
<feature type="compositionally biased region" description="Basic and acidic residues" evidence="7">
    <location>
        <begin position="453"/>
        <end position="465"/>
    </location>
</feature>
<accession>A0A9P5SNQ3</accession>
<dbReference type="Gene3D" id="2.120.10.80">
    <property type="entry name" value="Kelch-type beta propeller"/>
    <property type="match status" value="2"/>
</dbReference>
<comment type="caution">
    <text evidence="8">The sequence shown here is derived from an EMBL/GenBank/DDBJ whole genome shotgun (WGS) entry which is preliminary data.</text>
</comment>
<reference evidence="8" key="1">
    <citation type="journal article" date="2020" name="Fungal Divers.">
        <title>Resolving the Mortierellaceae phylogeny through synthesis of multi-gene phylogenetics and phylogenomics.</title>
        <authorList>
            <person name="Vandepol N."/>
            <person name="Liber J."/>
            <person name="Desiro A."/>
            <person name="Na H."/>
            <person name="Kennedy M."/>
            <person name="Barry K."/>
            <person name="Grigoriev I.V."/>
            <person name="Miller A.N."/>
            <person name="O'Donnell K."/>
            <person name="Stajich J.E."/>
            <person name="Bonito G."/>
        </authorList>
    </citation>
    <scope>NUCLEOTIDE SEQUENCE</scope>
    <source>
        <strain evidence="8">NVP1</strain>
    </source>
</reference>
<feature type="compositionally biased region" description="Polar residues" evidence="7">
    <location>
        <begin position="1061"/>
        <end position="1077"/>
    </location>
</feature>
<feature type="compositionally biased region" description="Polar residues" evidence="7">
    <location>
        <begin position="63"/>
        <end position="72"/>
    </location>
</feature>
<feature type="compositionally biased region" description="Low complexity" evidence="7">
    <location>
        <begin position="482"/>
        <end position="491"/>
    </location>
</feature>
<dbReference type="InterPro" id="IPR006652">
    <property type="entry name" value="Kelch_1"/>
</dbReference>
<feature type="compositionally biased region" description="Basic residues" evidence="7">
    <location>
        <begin position="79"/>
        <end position="104"/>
    </location>
</feature>
<feature type="compositionally biased region" description="Basic and acidic residues" evidence="7">
    <location>
        <begin position="576"/>
        <end position="588"/>
    </location>
</feature>
<dbReference type="Pfam" id="PF24681">
    <property type="entry name" value="Kelch_KLHDC2_KLHL20_DRC7"/>
    <property type="match status" value="1"/>
</dbReference>
<evidence type="ECO:0000256" key="4">
    <source>
        <dbReference type="ARBA" id="ARBA00022737"/>
    </source>
</evidence>
<feature type="coiled-coil region" evidence="6">
    <location>
        <begin position="1095"/>
        <end position="1185"/>
    </location>
</feature>
<feature type="region of interest" description="Disordered" evidence="7">
    <location>
        <begin position="663"/>
        <end position="733"/>
    </location>
</feature>
<feature type="region of interest" description="Disordered" evidence="7">
    <location>
        <begin position="1486"/>
        <end position="1601"/>
    </location>
</feature>
<keyword evidence="4" id="KW-0677">Repeat</keyword>
<dbReference type="PANTHER" id="PTHR46461">
    <property type="entry name" value="KELCH DOMAIN-CONTAINING PROTEIN 3"/>
    <property type="match status" value="1"/>
</dbReference>
<evidence type="ECO:0000256" key="2">
    <source>
        <dbReference type="ARBA" id="ARBA00022441"/>
    </source>
</evidence>
<protein>
    <submittedName>
        <fullName evidence="8">Negative regulator of mitotic exit</fullName>
    </submittedName>
</protein>
<feature type="compositionally biased region" description="Polar residues" evidence="7">
    <location>
        <begin position="21"/>
        <end position="31"/>
    </location>
</feature>
<feature type="region of interest" description="Disordered" evidence="7">
    <location>
        <begin position="445"/>
        <end position="527"/>
    </location>
</feature>
<feature type="compositionally biased region" description="Low complexity" evidence="7">
    <location>
        <begin position="1540"/>
        <end position="1571"/>
    </location>
</feature>
<evidence type="ECO:0000256" key="6">
    <source>
        <dbReference type="SAM" id="Coils"/>
    </source>
</evidence>
<feature type="compositionally biased region" description="Basic and acidic residues" evidence="7">
    <location>
        <begin position="890"/>
        <end position="911"/>
    </location>
</feature>
<feature type="compositionally biased region" description="Polar residues" evidence="7">
    <location>
        <begin position="107"/>
        <end position="128"/>
    </location>
</feature>
<feature type="coiled-coil region" evidence="6">
    <location>
        <begin position="976"/>
        <end position="1038"/>
    </location>
</feature>
<feature type="region of interest" description="Disordered" evidence="7">
    <location>
        <begin position="1387"/>
        <end position="1406"/>
    </location>
</feature>
<name>A0A9P5SNQ3_9FUNG</name>
<keyword evidence="5 6" id="KW-0175">Coiled coil</keyword>
<evidence type="ECO:0000313" key="9">
    <source>
        <dbReference type="Proteomes" id="UP000696485"/>
    </source>
</evidence>
<feature type="compositionally biased region" description="Polar residues" evidence="7">
    <location>
        <begin position="663"/>
        <end position="689"/>
    </location>
</feature>
<evidence type="ECO:0000313" key="8">
    <source>
        <dbReference type="EMBL" id="KAF9332733.1"/>
    </source>
</evidence>
<comment type="subcellular location">
    <subcellularLocation>
        <location evidence="1">Cytoplasm</location>
    </subcellularLocation>
</comment>
<gene>
    <name evidence="8" type="primary">KEL2_2</name>
    <name evidence="8" type="ORF">BG006_004385</name>
</gene>
<evidence type="ECO:0000256" key="7">
    <source>
        <dbReference type="SAM" id="MobiDB-lite"/>
    </source>
</evidence>
<dbReference type="Proteomes" id="UP000696485">
    <property type="component" value="Unassembled WGS sequence"/>
</dbReference>
<feature type="region of interest" description="Disordered" evidence="7">
    <location>
        <begin position="1271"/>
        <end position="1306"/>
    </location>
</feature>
<dbReference type="SUPFAM" id="SSF117281">
    <property type="entry name" value="Kelch motif"/>
    <property type="match status" value="2"/>
</dbReference>
<dbReference type="PANTHER" id="PTHR46461:SF1">
    <property type="entry name" value="KELCH DOMAIN-CONTAINING PROTEIN 3"/>
    <property type="match status" value="1"/>
</dbReference>
<feature type="compositionally biased region" description="Basic and acidic residues" evidence="7">
    <location>
        <begin position="1278"/>
        <end position="1294"/>
    </location>
</feature>
<feature type="compositionally biased region" description="Low complexity" evidence="7">
    <location>
        <begin position="1516"/>
        <end position="1530"/>
    </location>
</feature>
<keyword evidence="2" id="KW-0880">Kelch repeat</keyword>
<keyword evidence="9" id="KW-1185">Reference proteome</keyword>
<feature type="compositionally biased region" description="Polar residues" evidence="7">
    <location>
        <begin position="1486"/>
        <end position="1515"/>
    </location>
</feature>
<dbReference type="GO" id="GO:0005737">
    <property type="term" value="C:cytoplasm"/>
    <property type="evidence" value="ECO:0007669"/>
    <property type="project" value="UniProtKB-SubCell"/>
</dbReference>
<evidence type="ECO:0000256" key="1">
    <source>
        <dbReference type="ARBA" id="ARBA00004496"/>
    </source>
</evidence>
<dbReference type="InterPro" id="IPR015915">
    <property type="entry name" value="Kelch-typ_b-propeller"/>
</dbReference>
<feature type="compositionally biased region" description="Low complexity" evidence="7">
    <location>
        <begin position="32"/>
        <end position="62"/>
    </location>
</feature>
<feature type="compositionally biased region" description="Basic and acidic residues" evidence="7">
    <location>
        <begin position="1580"/>
        <end position="1601"/>
    </location>
</feature>